<organism evidence="1">
    <name type="scientific">Amphimedon queenslandica</name>
    <name type="common">Sponge</name>
    <dbReference type="NCBI Taxonomy" id="400682"/>
    <lineage>
        <taxon>Eukaryota</taxon>
        <taxon>Metazoa</taxon>
        <taxon>Porifera</taxon>
        <taxon>Demospongiae</taxon>
        <taxon>Heteroscleromorpha</taxon>
        <taxon>Haplosclerida</taxon>
        <taxon>Niphatidae</taxon>
        <taxon>Amphimedon</taxon>
    </lineage>
</organism>
<sequence>MWCIAHKVELTIKDALKGTAFDFIDDMLKLYYIYEKSPEKCRQLEEIIFDLKDCLKFDDKGIKPVQASGSRWVTQTQGNETCHFKIWSIYQSPHFSF</sequence>
<evidence type="ECO:0000313" key="1">
    <source>
        <dbReference type="EnsemblMetazoa" id="Aqu2.1.39435_001"/>
    </source>
</evidence>
<dbReference type="OrthoDB" id="10060990at2759"/>
<accession>A0A1X7VGK6</accession>
<dbReference type="AlphaFoldDB" id="A0A1X7VGK6"/>
<dbReference type="EnsemblMetazoa" id="Aqu2.1.39435_001">
    <property type="protein sequence ID" value="Aqu2.1.39435_001"/>
    <property type="gene ID" value="Aqu2.1.39435"/>
</dbReference>
<name>A0A1X7VGK6_AMPQE</name>
<proteinExistence type="predicted"/>
<protein>
    <submittedName>
        <fullName evidence="1">Uncharacterized protein</fullName>
    </submittedName>
</protein>
<reference evidence="1" key="1">
    <citation type="submission" date="2017-05" db="UniProtKB">
        <authorList>
            <consortium name="EnsemblMetazoa"/>
        </authorList>
    </citation>
    <scope>IDENTIFICATION</scope>
</reference>
<dbReference type="InParanoid" id="A0A1X7VGK6"/>